<dbReference type="GeneID" id="54573913"/>
<evidence type="ECO:0000313" key="6">
    <source>
        <dbReference type="Proteomes" id="UP000800094"/>
    </source>
</evidence>
<feature type="region of interest" description="Disordered" evidence="4">
    <location>
        <begin position="1"/>
        <end position="89"/>
    </location>
</feature>
<evidence type="ECO:0000256" key="1">
    <source>
        <dbReference type="ARBA" id="ARBA00022737"/>
    </source>
</evidence>
<feature type="compositionally biased region" description="Low complexity" evidence="4">
    <location>
        <begin position="168"/>
        <end position="181"/>
    </location>
</feature>
<evidence type="ECO:0000313" key="5">
    <source>
        <dbReference type="EMBL" id="KAF2240676.1"/>
    </source>
</evidence>
<dbReference type="PROSITE" id="PS50297">
    <property type="entry name" value="ANK_REP_REGION"/>
    <property type="match status" value="1"/>
</dbReference>
<keyword evidence="6" id="KW-1185">Reference proteome</keyword>
<evidence type="ECO:0000256" key="4">
    <source>
        <dbReference type="SAM" id="MobiDB-lite"/>
    </source>
</evidence>
<evidence type="ECO:0000256" key="3">
    <source>
        <dbReference type="PROSITE-ProRule" id="PRU00023"/>
    </source>
</evidence>
<feature type="compositionally biased region" description="Basic and acidic residues" evidence="4">
    <location>
        <begin position="151"/>
        <end position="167"/>
    </location>
</feature>
<feature type="compositionally biased region" description="Low complexity" evidence="4">
    <location>
        <begin position="57"/>
        <end position="74"/>
    </location>
</feature>
<organism evidence="5 6">
    <name type="scientific">Trematosphaeria pertusa</name>
    <dbReference type="NCBI Taxonomy" id="390896"/>
    <lineage>
        <taxon>Eukaryota</taxon>
        <taxon>Fungi</taxon>
        <taxon>Dikarya</taxon>
        <taxon>Ascomycota</taxon>
        <taxon>Pezizomycotina</taxon>
        <taxon>Dothideomycetes</taxon>
        <taxon>Pleosporomycetidae</taxon>
        <taxon>Pleosporales</taxon>
        <taxon>Massarineae</taxon>
        <taxon>Trematosphaeriaceae</taxon>
        <taxon>Trematosphaeria</taxon>
    </lineage>
</organism>
<dbReference type="PANTHER" id="PTHR24171">
    <property type="entry name" value="ANKYRIN REPEAT DOMAIN-CONTAINING PROTEIN 39-RELATED"/>
    <property type="match status" value="1"/>
</dbReference>
<evidence type="ECO:0000256" key="2">
    <source>
        <dbReference type="ARBA" id="ARBA00023043"/>
    </source>
</evidence>
<dbReference type="SUPFAM" id="SSF48403">
    <property type="entry name" value="Ankyrin repeat"/>
    <property type="match status" value="1"/>
</dbReference>
<proteinExistence type="predicted"/>
<gene>
    <name evidence="5" type="ORF">BU26DRAFT_205414</name>
</gene>
<dbReference type="Gene3D" id="1.25.40.20">
    <property type="entry name" value="Ankyrin repeat-containing domain"/>
    <property type="match status" value="2"/>
</dbReference>
<dbReference type="AlphaFoldDB" id="A0A6A6HRE1"/>
<sequence>MEPPEGPTHRGYDSVRGPIPLIQEPQSEGNGTEAESADAKPAFIASKYSHDDLPALVASATPSPHSSASKSKAPVSRRKAPSQRPPLGNKREWWIKSQVFPPGRKECSEVDIVIVYLFNSRKHEGTRHGDVEMNLFKHRNVPVRRKVEHEYPHAMHGKHDGSRERAPSTRASANSESSSQALGGRSNWETACGRLLLADPQLSSDTTTCDDSDTMVDWLLDRNILLLGQIRNSRVIFVGFDVGPMLDTPLDIRAAGSRLCEELISIRSARSDPPGKPVLLMGHGYGSGFILQALVQSIPGESASHELFRHTAGVLMIASPHFDSARSLEYHSRFLGISVDEEIFADLRNESNTAVELLHYFWSEAIAQRPRREWNRKQKLRRPQYREPRHVSFPITCLVNNEEQPCPRDELARLVSLLPITIERYRRESLKLSDPRDSSFQHIVALLRTALDTYQLLEAAAAKDVDRIEIMIRDGIDVNLKNPRKQSALHIAVEGLDECMVRVLLHRGNADPNITDYGHNTPLHDAVTTDNDSIIQHLVDRGADINFQNRGKETPYELAQRRQHHGKILKILRSKLISGLGPDAAGRRIGENKPPVTIDGLLVCEKTRIAVTEHLAPGHAGECPTHWSISFSVRELLYGPKSLQELLSQVRPKDAMERSPICVWLHIPDNNMIWVEDLFIKLGIHDSIWGGGRAMPFRSIHNRAITPHMETLPNGIVSIFASTLKEASYSLCN</sequence>
<accession>A0A6A6HRE1</accession>
<feature type="region of interest" description="Disordered" evidence="4">
    <location>
        <begin position="151"/>
        <end position="185"/>
    </location>
</feature>
<dbReference type="InterPro" id="IPR036770">
    <property type="entry name" value="Ankyrin_rpt-contain_sf"/>
</dbReference>
<reference evidence="5" key="1">
    <citation type="journal article" date="2020" name="Stud. Mycol.">
        <title>101 Dothideomycetes genomes: a test case for predicting lifestyles and emergence of pathogens.</title>
        <authorList>
            <person name="Haridas S."/>
            <person name="Albert R."/>
            <person name="Binder M."/>
            <person name="Bloem J."/>
            <person name="Labutti K."/>
            <person name="Salamov A."/>
            <person name="Andreopoulos B."/>
            <person name="Baker S."/>
            <person name="Barry K."/>
            <person name="Bills G."/>
            <person name="Bluhm B."/>
            <person name="Cannon C."/>
            <person name="Castanera R."/>
            <person name="Culley D."/>
            <person name="Daum C."/>
            <person name="Ezra D."/>
            <person name="Gonzalez J."/>
            <person name="Henrissat B."/>
            <person name="Kuo A."/>
            <person name="Liang C."/>
            <person name="Lipzen A."/>
            <person name="Lutzoni F."/>
            <person name="Magnuson J."/>
            <person name="Mondo S."/>
            <person name="Nolan M."/>
            <person name="Ohm R."/>
            <person name="Pangilinan J."/>
            <person name="Park H.-J."/>
            <person name="Ramirez L."/>
            <person name="Alfaro M."/>
            <person name="Sun H."/>
            <person name="Tritt A."/>
            <person name="Yoshinaga Y."/>
            <person name="Zwiers L.-H."/>
            <person name="Turgeon B."/>
            <person name="Goodwin S."/>
            <person name="Spatafora J."/>
            <person name="Crous P."/>
            <person name="Grigoriev I."/>
        </authorList>
    </citation>
    <scope>NUCLEOTIDE SEQUENCE</scope>
    <source>
        <strain evidence="5">CBS 122368</strain>
    </source>
</reference>
<name>A0A6A6HRE1_9PLEO</name>
<dbReference type="PROSITE" id="PS50088">
    <property type="entry name" value="ANK_REPEAT"/>
    <property type="match status" value="1"/>
</dbReference>
<dbReference type="InterPro" id="IPR002110">
    <property type="entry name" value="Ankyrin_rpt"/>
</dbReference>
<keyword evidence="2 3" id="KW-0040">ANK repeat</keyword>
<protein>
    <submittedName>
        <fullName evidence="5">Uncharacterized protein</fullName>
    </submittedName>
</protein>
<keyword evidence="1" id="KW-0677">Repeat</keyword>
<dbReference type="SMART" id="SM00248">
    <property type="entry name" value="ANK"/>
    <property type="match status" value="3"/>
</dbReference>
<dbReference type="Pfam" id="PF12796">
    <property type="entry name" value="Ank_2"/>
    <property type="match status" value="1"/>
</dbReference>
<feature type="repeat" description="ANK" evidence="3">
    <location>
        <begin position="518"/>
        <end position="550"/>
    </location>
</feature>
<dbReference type="Proteomes" id="UP000800094">
    <property type="component" value="Unassembled WGS sequence"/>
</dbReference>
<dbReference type="RefSeq" id="XP_033675680.1">
    <property type="nucleotide sequence ID" value="XM_033820583.1"/>
</dbReference>
<dbReference type="EMBL" id="ML987216">
    <property type="protein sequence ID" value="KAF2240676.1"/>
    <property type="molecule type" value="Genomic_DNA"/>
</dbReference>
<dbReference type="OrthoDB" id="341259at2759"/>